<accession>A0A1B7I900</accession>
<dbReference type="AlphaFoldDB" id="A0A1B7I900"/>
<dbReference type="Proteomes" id="UP000078410">
    <property type="component" value="Unassembled WGS sequence"/>
</dbReference>
<keyword evidence="1" id="KW-0436">Ligase</keyword>
<dbReference type="GO" id="GO:0008756">
    <property type="term" value="F:o-succinylbenzoate-CoA ligase activity"/>
    <property type="evidence" value="ECO:0007669"/>
    <property type="project" value="UniProtKB-EC"/>
</dbReference>
<dbReference type="EMBL" id="LXER01000074">
    <property type="protein sequence ID" value="OAT25171.1"/>
    <property type="molecule type" value="Genomic_DNA"/>
</dbReference>
<sequence>MVPVDDAEFGQRPVAVVETNAECDFNEIAAWLDGKLPRFQRPVRWIALPQELKQGGIKISRHRLMEWAAGA</sequence>
<dbReference type="PATRIC" id="fig|1354251.4.peg.4514"/>
<reference evidence="1 2" key="1">
    <citation type="submission" date="2016-04" db="EMBL/GenBank/DDBJ databases">
        <title>ATOL: Assembling a taxonomically balanced genome-scale reconstruction of the evolutionary history of the Enterobacteriaceae.</title>
        <authorList>
            <person name="Plunkett G.III."/>
            <person name="Neeno-Eckwall E.C."/>
            <person name="Glasner J.D."/>
            <person name="Perna N.T."/>
        </authorList>
    </citation>
    <scope>NUCLEOTIDE SEQUENCE [LARGE SCALE GENOMIC DNA]</scope>
    <source>
        <strain evidence="1 2">ATCC 51605</strain>
    </source>
</reference>
<evidence type="ECO:0000313" key="1">
    <source>
        <dbReference type="EMBL" id="OAT25171.1"/>
    </source>
</evidence>
<gene>
    <name evidence="1" type="ORF">M975_4386</name>
</gene>
<comment type="caution">
    <text evidence="1">The sequence shown here is derived from an EMBL/GenBank/DDBJ whole genome shotgun (WGS) entry which is preliminary data.</text>
</comment>
<dbReference type="InterPro" id="IPR045851">
    <property type="entry name" value="AMP-bd_C_sf"/>
</dbReference>
<dbReference type="Gene3D" id="3.30.300.30">
    <property type="match status" value="1"/>
</dbReference>
<dbReference type="EC" id="6.2.1.26" evidence="1"/>
<proteinExistence type="predicted"/>
<organism evidence="1 2">
    <name type="scientific">Buttiauxella brennerae ATCC 51605</name>
    <dbReference type="NCBI Taxonomy" id="1354251"/>
    <lineage>
        <taxon>Bacteria</taxon>
        <taxon>Pseudomonadati</taxon>
        <taxon>Pseudomonadota</taxon>
        <taxon>Gammaproteobacteria</taxon>
        <taxon>Enterobacterales</taxon>
        <taxon>Enterobacteriaceae</taxon>
        <taxon>Buttiauxella</taxon>
    </lineage>
</organism>
<protein>
    <submittedName>
        <fullName evidence="1">O-succinylbenzoic acid--CoA ligase</fullName>
        <ecNumber evidence="1">6.2.1.26</ecNumber>
    </submittedName>
</protein>
<keyword evidence="2" id="KW-1185">Reference proteome</keyword>
<name>A0A1B7I900_9ENTR</name>
<dbReference type="SUPFAM" id="SSF56801">
    <property type="entry name" value="Acetyl-CoA synthetase-like"/>
    <property type="match status" value="1"/>
</dbReference>
<evidence type="ECO:0000313" key="2">
    <source>
        <dbReference type="Proteomes" id="UP000078410"/>
    </source>
</evidence>